<dbReference type="PANTHER" id="PTHR43280">
    <property type="entry name" value="ARAC-FAMILY TRANSCRIPTIONAL REGULATOR"/>
    <property type="match status" value="1"/>
</dbReference>
<dbReference type="PROSITE" id="PS01124">
    <property type="entry name" value="HTH_ARAC_FAMILY_2"/>
    <property type="match status" value="1"/>
</dbReference>
<dbReference type="PROSITE" id="PS00041">
    <property type="entry name" value="HTH_ARAC_FAMILY_1"/>
    <property type="match status" value="1"/>
</dbReference>
<dbReference type="SMART" id="SM00342">
    <property type="entry name" value="HTH_ARAC"/>
    <property type="match status" value="1"/>
</dbReference>
<keyword evidence="4" id="KW-0812">Transmembrane</keyword>
<keyword evidence="3" id="KW-0804">Transcription</keyword>
<reference evidence="7" key="1">
    <citation type="journal article" date="2019" name="Int. J. Syst. Evol. Microbiol.">
        <title>The Global Catalogue of Microorganisms (GCM) 10K type strain sequencing project: providing services to taxonomists for standard genome sequencing and annotation.</title>
        <authorList>
            <consortium name="The Broad Institute Genomics Platform"/>
            <consortium name="The Broad Institute Genome Sequencing Center for Infectious Disease"/>
            <person name="Wu L."/>
            <person name="Ma J."/>
        </authorList>
    </citation>
    <scope>NUCLEOTIDE SEQUENCE [LARGE SCALE GENOMIC DNA]</scope>
    <source>
        <strain evidence="7">KCTC 12907</strain>
    </source>
</reference>
<dbReference type="InterPro" id="IPR018062">
    <property type="entry name" value="HTH_AraC-typ_CS"/>
</dbReference>
<proteinExistence type="predicted"/>
<name>A0ABW2FD99_9BACL</name>
<dbReference type="InterPro" id="IPR009057">
    <property type="entry name" value="Homeodomain-like_sf"/>
</dbReference>
<gene>
    <name evidence="6" type="ORF">ACFQMJ_21945</name>
</gene>
<dbReference type="Proteomes" id="UP001596378">
    <property type="component" value="Unassembled WGS sequence"/>
</dbReference>
<sequence length="777" mass="87436">MTHWKTRLVAWSRSRTAAARSKKYLYQLIWLTCIAACIPVVLASVVYHYVATERIGEYILSRSESSLLQLKDRSERILQEIEQESLQLAQAPLMQRMIADPANDDSFEWHRDLLEQLAFVKNMNGFIGEISLYVSSDEIVLSHEYGVVSKEHYKYNSDLEGLLAGEHPTQWVYLPKALNDGYITFSRLLPVIGTGGPKAVLAFEIDAASISRFLETDTVLIPDDGDLIIFNYQDLFASHNLDAAELLRRAPELEGIAAIASSEESSGRFVADGPDGRPAQYSYAKNLYSRTYVAVVPEEAITRQLDQIRGLTAIILLSFVGIGVVLTVITSRRAYSPIRQLIERSRALSVGRVPDKENELDFIKACLDSLSAEKNKLALFMEGIEPSLRENCLQQLLAGEYARQEALLQDCAKYGIHTRGTHVVLAVEAEHIYRENRFLPEERGIVAFALANVMQEILRGQPSAGGYVVPFQGRGIAILQFDPDTGEAEMRQSTQEYAQAVVAALRDSLSFEVVAGIGRGYAHIADVPVSYKEAENALRYRMFRDSEQILYIEDAEAEKTQAVLRYPGQLETDIVDALERGDTERAAESLRAFANALRPYQSYAFIHQSCCILLSSIIVSLDKQNVNLVEVVDNRLFDQLEHKMTFAEICEWFEETVFPLYAWLAQSMRESETKLGIPYVCKYIRDHCGEDLSLVQCAELIGVSPSYLSRLFKKETGMNFLEYVVECKVAEAKRLLRDTELSVSEIASAVGYSERNLNRIFQRHASSSPGSYRGKHR</sequence>
<dbReference type="InterPro" id="IPR018060">
    <property type="entry name" value="HTH_AraC"/>
</dbReference>
<evidence type="ECO:0000259" key="5">
    <source>
        <dbReference type="PROSITE" id="PS01124"/>
    </source>
</evidence>
<organism evidence="6 7">
    <name type="scientific">Cohnella cellulosilytica</name>
    <dbReference type="NCBI Taxonomy" id="986710"/>
    <lineage>
        <taxon>Bacteria</taxon>
        <taxon>Bacillati</taxon>
        <taxon>Bacillota</taxon>
        <taxon>Bacilli</taxon>
        <taxon>Bacillales</taxon>
        <taxon>Paenibacillaceae</taxon>
        <taxon>Cohnella</taxon>
    </lineage>
</organism>
<protein>
    <submittedName>
        <fullName evidence="6">Helix-turn-helix domain-containing protein</fullName>
    </submittedName>
</protein>
<evidence type="ECO:0000256" key="4">
    <source>
        <dbReference type="SAM" id="Phobius"/>
    </source>
</evidence>
<feature type="transmembrane region" description="Helical" evidence="4">
    <location>
        <begin position="310"/>
        <end position="329"/>
    </location>
</feature>
<keyword evidence="2" id="KW-0238">DNA-binding</keyword>
<keyword evidence="1" id="KW-0805">Transcription regulation</keyword>
<dbReference type="SUPFAM" id="SSF46689">
    <property type="entry name" value="Homeodomain-like"/>
    <property type="match status" value="2"/>
</dbReference>
<keyword evidence="4" id="KW-1133">Transmembrane helix</keyword>
<dbReference type="RefSeq" id="WP_378047651.1">
    <property type="nucleotide sequence ID" value="NZ_JBHMDN010000015.1"/>
</dbReference>
<dbReference type="Pfam" id="PF17853">
    <property type="entry name" value="GGDEF_2"/>
    <property type="match status" value="1"/>
</dbReference>
<keyword evidence="4" id="KW-0472">Membrane</keyword>
<accession>A0ABW2FD99</accession>
<dbReference type="InterPro" id="IPR041522">
    <property type="entry name" value="CdaR_GGDEF"/>
</dbReference>
<keyword evidence="7" id="KW-1185">Reference proteome</keyword>
<comment type="caution">
    <text evidence="6">The sequence shown here is derived from an EMBL/GenBank/DDBJ whole genome shotgun (WGS) entry which is preliminary data.</text>
</comment>
<dbReference type="PANTHER" id="PTHR43280:SF2">
    <property type="entry name" value="HTH-TYPE TRANSCRIPTIONAL REGULATOR EXSA"/>
    <property type="match status" value="1"/>
</dbReference>
<evidence type="ECO:0000313" key="6">
    <source>
        <dbReference type="EMBL" id="MFC7151207.1"/>
    </source>
</evidence>
<evidence type="ECO:0000256" key="1">
    <source>
        <dbReference type="ARBA" id="ARBA00023015"/>
    </source>
</evidence>
<evidence type="ECO:0000313" key="7">
    <source>
        <dbReference type="Proteomes" id="UP001596378"/>
    </source>
</evidence>
<dbReference type="Pfam" id="PF12833">
    <property type="entry name" value="HTH_18"/>
    <property type="match status" value="1"/>
</dbReference>
<evidence type="ECO:0000256" key="2">
    <source>
        <dbReference type="ARBA" id="ARBA00023125"/>
    </source>
</evidence>
<dbReference type="Gene3D" id="1.10.10.60">
    <property type="entry name" value="Homeodomain-like"/>
    <property type="match status" value="2"/>
</dbReference>
<feature type="domain" description="HTH araC/xylS-type" evidence="5">
    <location>
        <begin position="678"/>
        <end position="775"/>
    </location>
</feature>
<evidence type="ECO:0000256" key="3">
    <source>
        <dbReference type="ARBA" id="ARBA00023163"/>
    </source>
</evidence>
<dbReference type="EMBL" id="JBHTAI010000015">
    <property type="protein sequence ID" value="MFC7151207.1"/>
    <property type="molecule type" value="Genomic_DNA"/>
</dbReference>